<feature type="domain" description="HTH tetR-type" evidence="3">
    <location>
        <begin position="20"/>
        <end position="80"/>
    </location>
</feature>
<evidence type="ECO:0000313" key="4">
    <source>
        <dbReference type="EMBL" id="SHN75804.1"/>
    </source>
</evidence>
<dbReference type="InterPro" id="IPR049397">
    <property type="entry name" value="EthR_C"/>
</dbReference>
<dbReference type="InterPro" id="IPR050109">
    <property type="entry name" value="HTH-type_TetR-like_transc_reg"/>
</dbReference>
<dbReference type="AlphaFoldDB" id="A0A1M7TYM6"/>
<dbReference type="Gene3D" id="1.10.10.60">
    <property type="entry name" value="Homeodomain-like"/>
    <property type="match status" value="1"/>
</dbReference>
<dbReference type="EMBL" id="FRCS01000007">
    <property type="protein sequence ID" value="SHN75804.1"/>
    <property type="molecule type" value="Genomic_DNA"/>
</dbReference>
<evidence type="ECO:0000256" key="2">
    <source>
        <dbReference type="PROSITE-ProRule" id="PRU00335"/>
    </source>
</evidence>
<dbReference type="GO" id="GO:0000976">
    <property type="term" value="F:transcription cis-regulatory region binding"/>
    <property type="evidence" value="ECO:0007669"/>
    <property type="project" value="TreeGrafter"/>
</dbReference>
<dbReference type="InterPro" id="IPR009057">
    <property type="entry name" value="Homeodomain-like_sf"/>
</dbReference>
<dbReference type="SUPFAM" id="SSF46689">
    <property type="entry name" value="Homeodomain-like"/>
    <property type="match status" value="1"/>
</dbReference>
<dbReference type="Pfam" id="PF21313">
    <property type="entry name" value="EthR_C"/>
    <property type="match status" value="1"/>
</dbReference>
<dbReference type="STRING" id="134849.SAMN05443668_107384"/>
<dbReference type="SUPFAM" id="SSF48498">
    <property type="entry name" value="Tetracyclin repressor-like, C-terminal domain"/>
    <property type="match status" value="1"/>
</dbReference>
<accession>A0A1M7TYM6</accession>
<dbReference type="Proteomes" id="UP000184440">
    <property type="component" value="Unassembled WGS sequence"/>
</dbReference>
<dbReference type="PANTHER" id="PTHR30055:SF184">
    <property type="entry name" value="HTH-TYPE TRANSCRIPTIONAL REGULATOR ETHR"/>
    <property type="match status" value="1"/>
</dbReference>
<keyword evidence="5" id="KW-1185">Reference proteome</keyword>
<name>A0A1M7TYM6_9ACTN</name>
<keyword evidence="1 2" id="KW-0238">DNA-binding</keyword>
<dbReference type="GO" id="GO:0003700">
    <property type="term" value="F:DNA-binding transcription factor activity"/>
    <property type="evidence" value="ECO:0007669"/>
    <property type="project" value="TreeGrafter"/>
</dbReference>
<proteinExistence type="predicted"/>
<evidence type="ECO:0000259" key="3">
    <source>
        <dbReference type="PROSITE" id="PS50977"/>
    </source>
</evidence>
<feature type="DNA-binding region" description="H-T-H motif" evidence="2">
    <location>
        <begin position="43"/>
        <end position="62"/>
    </location>
</feature>
<evidence type="ECO:0000256" key="1">
    <source>
        <dbReference type="ARBA" id="ARBA00023125"/>
    </source>
</evidence>
<dbReference type="InterPro" id="IPR001647">
    <property type="entry name" value="HTH_TetR"/>
</dbReference>
<dbReference type="RefSeq" id="WP_073260163.1">
    <property type="nucleotide sequence ID" value="NZ_FRCS01000007.1"/>
</dbReference>
<dbReference type="OrthoDB" id="5242520at2"/>
<evidence type="ECO:0000313" key="5">
    <source>
        <dbReference type="Proteomes" id="UP000184440"/>
    </source>
</evidence>
<dbReference type="PRINTS" id="PR00455">
    <property type="entry name" value="HTHTETR"/>
</dbReference>
<protein>
    <submittedName>
        <fullName evidence="4">Transcriptional regulator, TetR family</fullName>
    </submittedName>
</protein>
<dbReference type="Pfam" id="PF00440">
    <property type="entry name" value="TetR_N"/>
    <property type="match status" value="1"/>
</dbReference>
<dbReference type="PANTHER" id="PTHR30055">
    <property type="entry name" value="HTH-TYPE TRANSCRIPTIONAL REGULATOR RUTR"/>
    <property type="match status" value="1"/>
</dbReference>
<dbReference type="InterPro" id="IPR036271">
    <property type="entry name" value="Tet_transcr_reg_TetR-rel_C_sf"/>
</dbReference>
<gene>
    <name evidence="4" type="ORF">SAMN05443668_107384</name>
</gene>
<organism evidence="4 5">
    <name type="scientific">Cryptosporangium aurantiacum</name>
    <dbReference type="NCBI Taxonomy" id="134849"/>
    <lineage>
        <taxon>Bacteria</taxon>
        <taxon>Bacillati</taxon>
        <taxon>Actinomycetota</taxon>
        <taxon>Actinomycetes</taxon>
        <taxon>Cryptosporangiales</taxon>
        <taxon>Cryptosporangiaceae</taxon>
        <taxon>Cryptosporangium</taxon>
    </lineage>
</organism>
<dbReference type="PROSITE" id="PS50977">
    <property type="entry name" value="HTH_TETR_2"/>
    <property type="match status" value="1"/>
</dbReference>
<dbReference type="Gene3D" id="1.10.357.10">
    <property type="entry name" value="Tetracycline Repressor, domain 2"/>
    <property type="match status" value="1"/>
</dbReference>
<reference evidence="4 5" key="1">
    <citation type="submission" date="2016-11" db="EMBL/GenBank/DDBJ databases">
        <authorList>
            <person name="Jaros S."/>
            <person name="Januszkiewicz K."/>
            <person name="Wedrychowicz H."/>
        </authorList>
    </citation>
    <scope>NUCLEOTIDE SEQUENCE [LARGE SCALE GENOMIC DNA]</scope>
    <source>
        <strain evidence="4 5">DSM 46144</strain>
    </source>
</reference>
<sequence>MAAAPDGDKLLDRRTPQRSDQRRAALLHALDDLLREQTFDEISIADVAARAGVTRSAFYFYFENKAASAAALSAEMCQEVLAATDDLVTGDGTPRERVERVIAALLTSWRSHRHLFRAMVDARRRSPAVQGLWDDFRASFVAPLSTMIDAERAAGVAPPGPDSRALATVLLELNDRALEQLSDGDPLEPEQRAGALATVWLRTIYGTAADEHRSST</sequence>